<gene>
    <name evidence="1" type="ORF">Glove_396g111</name>
</gene>
<dbReference type="EMBL" id="PQFF01000353">
    <property type="protein sequence ID" value="RHZ56843.1"/>
    <property type="molecule type" value="Genomic_DNA"/>
</dbReference>
<dbReference type="AlphaFoldDB" id="A0A397H5Z7"/>
<sequence length="146" mass="17104">MLLNLAQLIDKTTNAKYYTIKVNQEETLYQINYEKEFIIQYNDLMKYSNNKIEIGFQFPEISHKTLCKKIQRVVKTYKLFEKIGTDKIEYLKAYRDLGLCRLVNEISSPGVYGKIPFAIRAYDSELAADIFNELRPKINRAHHSVG</sequence>
<dbReference type="STRING" id="1348612.A0A397H5Z7"/>
<protein>
    <submittedName>
        <fullName evidence="1">Uncharacterized protein</fullName>
    </submittedName>
</protein>
<dbReference type="Proteomes" id="UP000266861">
    <property type="component" value="Unassembled WGS sequence"/>
</dbReference>
<evidence type="ECO:0000313" key="1">
    <source>
        <dbReference type="EMBL" id="RHZ56843.1"/>
    </source>
</evidence>
<proteinExistence type="predicted"/>
<keyword evidence="2" id="KW-1185">Reference proteome</keyword>
<name>A0A397H5Z7_9GLOM</name>
<evidence type="ECO:0000313" key="2">
    <source>
        <dbReference type="Proteomes" id="UP000266861"/>
    </source>
</evidence>
<accession>A0A397H5Z7</accession>
<organism evidence="1 2">
    <name type="scientific">Diversispora epigaea</name>
    <dbReference type="NCBI Taxonomy" id="1348612"/>
    <lineage>
        <taxon>Eukaryota</taxon>
        <taxon>Fungi</taxon>
        <taxon>Fungi incertae sedis</taxon>
        <taxon>Mucoromycota</taxon>
        <taxon>Glomeromycotina</taxon>
        <taxon>Glomeromycetes</taxon>
        <taxon>Diversisporales</taxon>
        <taxon>Diversisporaceae</taxon>
        <taxon>Diversispora</taxon>
    </lineage>
</organism>
<reference evidence="1 2" key="1">
    <citation type="submission" date="2018-08" db="EMBL/GenBank/DDBJ databases">
        <title>Genome and evolution of the arbuscular mycorrhizal fungus Diversispora epigaea (formerly Glomus versiforme) and its bacterial endosymbionts.</title>
        <authorList>
            <person name="Sun X."/>
            <person name="Fei Z."/>
            <person name="Harrison M."/>
        </authorList>
    </citation>
    <scope>NUCLEOTIDE SEQUENCE [LARGE SCALE GENOMIC DNA]</scope>
    <source>
        <strain evidence="1 2">IT104</strain>
    </source>
</reference>
<comment type="caution">
    <text evidence="1">The sequence shown here is derived from an EMBL/GenBank/DDBJ whole genome shotgun (WGS) entry which is preliminary data.</text>
</comment>